<dbReference type="RefSeq" id="WP_369455110.1">
    <property type="nucleotide sequence ID" value="NZ_JBGCUO010000001.1"/>
</dbReference>
<accession>A0ABV4AJB2</accession>
<comment type="caution">
    <text evidence="1">The sequence shown here is derived from an EMBL/GenBank/DDBJ whole genome shotgun (WGS) entry which is preliminary data.</text>
</comment>
<evidence type="ECO:0000313" key="1">
    <source>
        <dbReference type="EMBL" id="MEY1661861.1"/>
    </source>
</evidence>
<dbReference type="EMBL" id="JBGCUO010000001">
    <property type="protein sequence ID" value="MEY1661861.1"/>
    <property type="molecule type" value="Genomic_DNA"/>
</dbReference>
<evidence type="ECO:0000313" key="2">
    <source>
        <dbReference type="Proteomes" id="UP001562065"/>
    </source>
</evidence>
<organism evidence="1 2">
    <name type="scientific">Isoalcanivorax beigongshangi</name>
    <dbReference type="NCBI Taxonomy" id="3238810"/>
    <lineage>
        <taxon>Bacteria</taxon>
        <taxon>Pseudomonadati</taxon>
        <taxon>Pseudomonadota</taxon>
        <taxon>Gammaproteobacteria</taxon>
        <taxon>Oceanospirillales</taxon>
        <taxon>Alcanivoracaceae</taxon>
        <taxon>Isoalcanivorax</taxon>
    </lineage>
</organism>
<reference evidence="1 2" key="1">
    <citation type="submission" date="2024-07" db="EMBL/GenBank/DDBJ databases">
        <authorList>
            <person name="Ren Q."/>
        </authorList>
    </citation>
    <scope>NUCLEOTIDE SEQUENCE [LARGE SCALE GENOMIC DNA]</scope>
    <source>
        <strain evidence="1 2">REN37</strain>
    </source>
</reference>
<protein>
    <submittedName>
        <fullName evidence="1">Uncharacterized protein</fullName>
    </submittedName>
</protein>
<dbReference type="Gene3D" id="3.90.1720.10">
    <property type="entry name" value="endopeptidase domain like (from Nostoc punctiforme)"/>
    <property type="match status" value="1"/>
</dbReference>
<gene>
    <name evidence="1" type="ORF">AB5I84_06825</name>
</gene>
<name>A0ABV4AJB2_9GAMM</name>
<keyword evidence="2" id="KW-1185">Reference proteome</keyword>
<sequence>MSAPHSSPSTFSEWLDAQHPHHGPRLSDFDRVRELVRPGDVLLIDGRSRLDARLRRILQTRWTQAALYLGRLKDLRDPSLRATVTEYLPCEPDTQLILRALPHGGIQLQVLPELQGEHLRLCRPRGLGEEDAQTVIRYGLSRLGVVSRLRWPEALFLMLPWGLLPERWRRPLLMRYAGRMLRALNGSTIGEAFSFIQFPVLPLVKRTDTDISRLYRRHPRLFLASDFDHSPYFDVVKYPFVDQTDERQMRLLPWKGSLGVLDDARRQTDAPQFSDQPSE</sequence>
<proteinExistence type="predicted"/>
<dbReference type="Proteomes" id="UP001562065">
    <property type="component" value="Unassembled WGS sequence"/>
</dbReference>